<dbReference type="AlphaFoldDB" id="A0A449A4A4"/>
<reference evidence="2 3" key="1">
    <citation type="submission" date="2019-01" db="EMBL/GenBank/DDBJ databases">
        <authorList>
            <consortium name="Pathogen Informatics"/>
        </authorList>
    </citation>
    <scope>NUCLEOTIDE SEQUENCE [LARGE SCALE GENOMIC DNA]</scope>
    <source>
        <strain evidence="2 3">NCTC10166</strain>
    </source>
</reference>
<evidence type="ECO:0000313" key="2">
    <source>
        <dbReference type="EMBL" id="VEU59052.1"/>
    </source>
</evidence>
<keyword evidence="3" id="KW-1185">Reference proteome</keyword>
<feature type="transmembrane region" description="Helical" evidence="1">
    <location>
        <begin position="21"/>
        <end position="40"/>
    </location>
</feature>
<gene>
    <name evidence="2" type="ORF">NCTC10166_00002</name>
</gene>
<feature type="transmembrane region" description="Helical" evidence="1">
    <location>
        <begin position="113"/>
        <end position="134"/>
    </location>
</feature>
<dbReference type="Proteomes" id="UP000289440">
    <property type="component" value="Chromosome"/>
</dbReference>
<evidence type="ECO:0000256" key="1">
    <source>
        <dbReference type="SAM" id="Phobius"/>
    </source>
</evidence>
<name>A0A449A4A4_9BACT</name>
<sequence length="136" mass="16648">MKKINYFWKKYIIKKITKWDYSFIFIWFIIFLIMFLLLIFSFNKLVWYKAAMIIAGLNIAKLLFTIILRLGLFETFSLKKQIYSYNKEIKQKKHDQKLDEHLKKYYVNKKNKTNLNLLIDFLLAMLLFILSLPFEI</sequence>
<dbReference type="KEGG" id="mnu:NCTC10166_00002"/>
<evidence type="ECO:0008006" key="4">
    <source>
        <dbReference type="Google" id="ProtNLM"/>
    </source>
</evidence>
<feature type="transmembrane region" description="Helical" evidence="1">
    <location>
        <begin position="46"/>
        <end position="72"/>
    </location>
</feature>
<organism evidence="2 3">
    <name type="scientific">Mesomycoplasma neurolyticum</name>
    <dbReference type="NCBI Taxonomy" id="2120"/>
    <lineage>
        <taxon>Bacteria</taxon>
        <taxon>Bacillati</taxon>
        <taxon>Mycoplasmatota</taxon>
        <taxon>Mycoplasmoidales</taxon>
        <taxon>Metamycoplasmataceae</taxon>
        <taxon>Mesomycoplasma</taxon>
    </lineage>
</organism>
<keyword evidence="1" id="KW-1133">Transmembrane helix</keyword>
<accession>A0A449A4A4</accession>
<protein>
    <recommendedName>
        <fullName evidence="4">DUF3899 domain-containing protein</fullName>
    </recommendedName>
</protein>
<proteinExistence type="predicted"/>
<keyword evidence="1" id="KW-0812">Transmembrane</keyword>
<dbReference type="EMBL" id="LR214951">
    <property type="protein sequence ID" value="VEU59052.1"/>
    <property type="molecule type" value="Genomic_DNA"/>
</dbReference>
<evidence type="ECO:0000313" key="3">
    <source>
        <dbReference type="Proteomes" id="UP000289440"/>
    </source>
</evidence>
<keyword evidence="1" id="KW-0472">Membrane</keyword>